<feature type="transmembrane region" description="Helical" evidence="1">
    <location>
        <begin position="6"/>
        <end position="24"/>
    </location>
</feature>
<keyword evidence="3" id="KW-1185">Reference proteome</keyword>
<keyword evidence="1" id="KW-0472">Membrane</keyword>
<evidence type="ECO:0000313" key="3">
    <source>
        <dbReference type="Proteomes" id="UP000531594"/>
    </source>
</evidence>
<dbReference type="AlphaFoldDB" id="A0A7X0LUG3"/>
<evidence type="ECO:0000313" key="2">
    <source>
        <dbReference type="EMBL" id="MBB6444400.1"/>
    </source>
</evidence>
<sequence>MNKNKIFMVIGAIAIILFIVWFYFKQLSLPERVLQESAIAEQVKSEEVNSSIEVKGTESELLRIESQGAVAG</sequence>
<organism evidence="2 3">
    <name type="scientific">Bacillus benzoevorans</name>
    <dbReference type="NCBI Taxonomy" id="1456"/>
    <lineage>
        <taxon>Bacteria</taxon>
        <taxon>Bacillati</taxon>
        <taxon>Bacillota</taxon>
        <taxon>Bacilli</taxon>
        <taxon>Bacillales</taxon>
        <taxon>Bacillaceae</taxon>
        <taxon>Bacillus</taxon>
    </lineage>
</organism>
<name>A0A7X0LUG3_9BACI</name>
<dbReference type="RefSeq" id="WP_184523416.1">
    <property type="nucleotide sequence ID" value="NZ_JACHGK010000002.1"/>
</dbReference>
<keyword evidence="1" id="KW-0812">Transmembrane</keyword>
<evidence type="ECO:0000256" key="1">
    <source>
        <dbReference type="SAM" id="Phobius"/>
    </source>
</evidence>
<gene>
    <name evidence="2" type="ORF">HNR53_001008</name>
</gene>
<comment type="caution">
    <text evidence="2">The sequence shown here is derived from an EMBL/GenBank/DDBJ whole genome shotgun (WGS) entry which is preliminary data.</text>
</comment>
<accession>A0A7X0LUG3</accession>
<protein>
    <submittedName>
        <fullName evidence="2">Regulatory protein YycI of two-component signal transduction system YycFG</fullName>
    </submittedName>
</protein>
<reference evidence="2 3" key="1">
    <citation type="submission" date="2020-08" db="EMBL/GenBank/DDBJ databases">
        <title>Genomic Encyclopedia of Type Strains, Phase IV (KMG-IV): sequencing the most valuable type-strain genomes for metagenomic binning, comparative biology and taxonomic classification.</title>
        <authorList>
            <person name="Goeker M."/>
        </authorList>
    </citation>
    <scope>NUCLEOTIDE SEQUENCE [LARGE SCALE GENOMIC DNA]</scope>
    <source>
        <strain evidence="2 3">DSM 5391</strain>
    </source>
</reference>
<dbReference type="EMBL" id="JACHGK010000002">
    <property type="protein sequence ID" value="MBB6444400.1"/>
    <property type="molecule type" value="Genomic_DNA"/>
</dbReference>
<keyword evidence="1" id="KW-1133">Transmembrane helix</keyword>
<proteinExistence type="predicted"/>
<dbReference type="Proteomes" id="UP000531594">
    <property type="component" value="Unassembled WGS sequence"/>
</dbReference>